<dbReference type="EMBL" id="FRAD01000007">
    <property type="protein sequence ID" value="SHJ82324.1"/>
    <property type="molecule type" value="Genomic_DNA"/>
</dbReference>
<dbReference type="RefSeq" id="WP_072903074.1">
    <property type="nucleotide sequence ID" value="NZ_FRAD01000007.1"/>
</dbReference>
<keyword evidence="2" id="KW-1185">Reference proteome</keyword>
<dbReference type="OrthoDB" id="159409at2"/>
<organism evidence="1 2">
    <name type="scientific">Hathewaya proteolytica DSM 3090</name>
    <dbReference type="NCBI Taxonomy" id="1121331"/>
    <lineage>
        <taxon>Bacteria</taxon>
        <taxon>Bacillati</taxon>
        <taxon>Bacillota</taxon>
        <taxon>Clostridia</taxon>
        <taxon>Eubacteriales</taxon>
        <taxon>Clostridiaceae</taxon>
        <taxon>Hathewaya</taxon>
    </lineage>
</organism>
<accession>A0A1M6MFT7</accession>
<evidence type="ECO:0000313" key="2">
    <source>
        <dbReference type="Proteomes" id="UP000183952"/>
    </source>
</evidence>
<dbReference type="AlphaFoldDB" id="A0A1M6MFT7"/>
<sequence length="155" mass="17112">MICVNIPDYKEFKFKNVVFDYNGTLAVDGKLDKDTRENLMKLSQMADVYVLTADTYGSVEKECKGLSVTVKTFPNDGASSHKKDVIKDLEGQSICVGNGFNDIEMFDASDLSIAIVGDEGCSGKLLTHSDIVVHGRKDLFQLFFSTNRIKATLRG</sequence>
<proteinExistence type="predicted"/>
<reference evidence="1 2" key="1">
    <citation type="submission" date="2016-11" db="EMBL/GenBank/DDBJ databases">
        <authorList>
            <person name="Jaros S."/>
            <person name="Januszkiewicz K."/>
            <person name="Wedrychowicz H."/>
        </authorList>
    </citation>
    <scope>NUCLEOTIDE SEQUENCE [LARGE SCALE GENOMIC DNA]</scope>
    <source>
        <strain evidence="1 2">DSM 3090</strain>
    </source>
</reference>
<dbReference type="Gene3D" id="3.40.50.1000">
    <property type="entry name" value="HAD superfamily/HAD-like"/>
    <property type="match status" value="1"/>
</dbReference>
<name>A0A1M6MFT7_9CLOT</name>
<dbReference type="InterPro" id="IPR036412">
    <property type="entry name" value="HAD-like_sf"/>
</dbReference>
<evidence type="ECO:0000313" key="1">
    <source>
        <dbReference type="EMBL" id="SHJ82324.1"/>
    </source>
</evidence>
<dbReference type="STRING" id="1121331.SAMN02745248_01040"/>
<dbReference type="InterPro" id="IPR023214">
    <property type="entry name" value="HAD_sf"/>
</dbReference>
<dbReference type="Proteomes" id="UP000183952">
    <property type="component" value="Unassembled WGS sequence"/>
</dbReference>
<dbReference type="SUPFAM" id="SSF56784">
    <property type="entry name" value="HAD-like"/>
    <property type="match status" value="1"/>
</dbReference>
<protein>
    <submittedName>
        <fullName evidence="1">ATPase, P-type (Transporting), HAD superfamily, subfamily IC</fullName>
    </submittedName>
</protein>
<gene>
    <name evidence="1" type="ORF">SAMN02745248_01040</name>
</gene>